<reference evidence="2 3" key="1">
    <citation type="journal article" date="2024" name="J Genomics">
        <title>Draft genome sequencing and assembly of Favolaschia claudopus CIRM-BRFM 2984 isolated from oak limbs.</title>
        <authorList>
            <person name="Navarro D."/>
            <person name="Drula E."/>
            <person name="Chaduli D."/>
            <person name="Cazenave R."/>
            <person name="Ahrendt S."/>
            <person name="Wang J."/>
            <person name="Lipzen A."/>
            <person name="Daum C."/>
            <person name="Barry K."/>
            <person name="Grigoriev I.V."/>
            <person name="Favel A."/>
            <person name="Rosso M.N."/>
            <person name="Martin F."/>
        </authorList>
    </citation>
    <scope>NUCLEOTIDE SEQUENCE [LARGE SCALE GENOMIC DNA]</scope>
    <source>
        <strain evidence="2 3">CIRM-BRFM 2984</strain>
    </source>
</reference>
<feature type="region of interest" description="Disordered" evidence="1">
    <location>
        <begin position="217"/>
        <end position="247"/>
    </location>
</feature>
<evidence type="ECO:0000256" key="1">
    <source>
        <dbReference type="SAM" id="MobiDB-lite"/>
    </source>
</evidence>
<comment type="caution">
    <text evidence="2">The sequence shown here is derived from an EMBL/GenBank/DDBJ whole genome shotgun (WGS) entry which is preliminary data.</text>
</comment>
<organism evidence="2 3">
    <name type="scientific">Favolaschia claudopus</name>
    <dbReference type="NCBI Taxonomy" id="2862362"/>
    <lineage>
        <taxon>Eukaryota</taxon>
        <taxon>Fungi</taxon>
        <taxon>Dikarya</taxon>
        <taxon>Basidiomycota</taxon>
        <taxon>Agaricomycotina</taxon>
        <taxon>Agaricomycetes</taxon>
        <taxon>Agaricomycetidae</taxon>
        <taxon>Agaricales</taxon>
        <taxon>Marasmiineae</taxon>
        <taxon>Mycenaceae</taxon>
        <taxon>Favolaschia</taxon>
    </lineage>
</organism>
<accession>A0AAW0AL70</accession>
<proteinExistence type="predicted"/>
<dbReference type="EMBL" id="JAWWNJ010000060">
    <property type="protein sequence ID" value="KAK7013321.1"/>
    <property type="molecule type" value="Genomic_DNA"/>
</dbReference>
<feature type="region of interest" description="Disordered" evidence="1">
    <location>
        <begin position="121"/>
        <end position="177"/>
    </location>
</feature>
<dbReference type="AlphaFoldDB" id="A0AAW0AL70"/>
<keyword evidence="3" id="KW-1185">Reference proteome</keyword>
<name>A0AAW0AL70_9AGAR</name>
<feature type="region of interest" description="Disordered" evidence="1">
    <location>
        <begin position="1"/>
        <end position="21"/>
    </location>
</feature>
<sequence>MLPHHQTPSTDHDETATDCASKRGPRACCYPLSLSPPSPFLAASALELVLPLELSLHLTSTSTSILDCVHADDPIRADEARKTSPKWSARVRSHPYAAVSHKTTPPPHSYILFHPVIHPPPQDASSLSPPSTLRPPHRSPSILGHPLSFSPTDPPDPLPYFFHPHPSSPPIRPETTQDPTAAAILDSIDVAPRCMSGTQSPKHVTLIDGNIELKTQQRWGLGRRTSASLTTSPPTSMPSIPHPPPDP</sequence>
<dbReference type="Proteomes" id="UP001362999">
    <property type="component" value="Unassembled WGS sequence"/>
</dbReference>
<evidence type="ECO:0000313" key="3">
    <source>
        <dbReference type="Proteomes" id="UP001362999"/>
    </source>
</evidence>
<gene>
    <name evidence="2" type="ORF">R3P38DRAFT_3581145</name>
</gene>
<feature type="compositionally biased region" description="Low complexity" evidence="1">
    <location>
        <begin position="225"/>
        <end position="239"/>
    </location>
</feature>
<protein>
    <submittedName>
        <fullName evidence="2">Uncharacterized protein</fullName>
    </submittedName>
</protein>
<evidence type="ECO:0000313" key="2">
    <source>
        <dbReference type="EMBL" id="KAK7013321.1"/>
    </source>
</evidence>